<evidence type="ECO:0000313" key="3">
    <source>
        <dbReference type="Proteomes" id="UP000029507"/>
    </source>
</evidence>
<dbReference type="PANTHER" id="PTHR33937">
    <property type="entry name" value="IRON-MOLYBDENUM PROTEIN-RELATED-RELATED"/>
    <property type="match status" value="1"/>
</dbReference>
<name>A0A089LU03_9BACL</name>
<dbReference type="InterPro" id="IPR051840">
    <property type="entry name" value="NifX/NifY_domain"/>
</dbReference>
<accession>A0A089LU03</accession>
<dbReference type="AlphaFoldDB" id="A0A089LU03"/>
<dbReference type="Proteomes" id="UP000029507">
    <property type="component" value="Chromosome"/>
</dbReference>
<sequence length="126" mass="14380">MRIAFASIDGRHIDGHFGLCTAFSIFELKGGRYRWLESRSVAERQDEAEHDCRMETRVQLIGDCTLLFVCSIGGEAEKRLRQEGIMTLKTESEAEIIPQLDRLLSLMKGDAPLWLLQALRRADKNK</sequence>
<dbReference type="OrthoDB" id="9797941at2"/>
<evidence type="ECO:0000313" key="2">
    <source>
        <dbReference type="EMBL" id="AIQ63605.1"/>
    </source>
</evidence>
<dbReference type="SUPFAM" id="SSF53146">
    <property type="entry name" value="Nitrogenase accessory factor-like"/>
    <property type="match status" value="1"/>
</dbReference>
<reference evidence="2 3" key="1">
    <citation type="submission" date="2014-08" db="EMBL/GenBank/DDBJ databases">
        <title>Comparative genomics of the Paenibacillus odorifer group.</title>
        <authorList>
            <person name="den Bakker H.C."/>
            <person name="Tsai Y.-C."/>
            <person name="Martin N."/>
            <person name="Korlach J."/>
            <person name="Wiedmann M."/>
        </authorList>
    </citation>
    <scope>NUCLEOTIDE SEQUENCE [LARGE SCALE GENOMIC DNA]</scope>
    <source>
        <strain evidence="2 3">DSM 14472</strain>
    </source>
</reference>
<gene>
    <name evidence="2" type="ORF">PSTEL_11440</name>
</gene>
<dbReference type="PANTHER" id="PTHR33937:SF1">
    <property type="entry name" value="IRON-MOLIBDENUM COFACTOR PROCESSING PROTEIN"/>
    <property type="match status" value="1"/>
</dbReference>
<dbReference type="RefSeq" id="WP_038695265.1">
    <property type="nucleotide sequence ID" value="NZ_CP009286.1"/>
</dbReference>
<feature type="domain" description="Dinitrogenase iron-molybdenum cofactor biosynthesis" evidence="1">
    <location>
        <begin position="9"/>
        <end position="94"/>
    </location>
</feature>
<dbReference type="EMBL" id="CP009286">
    <property type="protein sequence ID" value="AIQ63605.1"/>
    <property type="molecule type" value="Genomic_DNA"/>
</dbReference>
<proteinExistence type="predicted"/>
<keyword evidence="3" id="KW-1185">Reference proteome</keyword>
<organism evidence="2 3">
    <name type="scientific">Paenibacillus stellifer</name>
    <dbReference type="NCBI Taxonomy" id="169760"/>
    <lineage>
        <taxon>Bacteria</taxon>
        <taxon>Bacillati</taxon>
        <taxon>Bacillota</taxon>
        <taxon>Bacilli</taxon>
        <taxon>Bacillales</taxon>
        <taxon>Paenibacillaceae</taxon>
        <taxon>Paenibacillus</taxon>
    </lineage>
</organism>
<dbReference type="HOGENOM" id="CLU_104194_3_0_9"/>
<protein>
    <recommendedName>
        <fullName evidence="1">Dinitrogenase iron-molybdenum cofactor biosynthesis domain-containing protein</fullName>
    </recommendedName>
</protein>
<dbReference type="Gene3D" id="3.30.420.130">
    <property type="entry name" value="Dinitrogenase iron-molybdenum cofactor biosynthesis domain"/>
    <property type="match status" value="1"/>
</dbReference>
<dbReference type="InterPro" id="IPR036105">
    <property type="entry name" value="DiNase_FeMo-co_biosyn_sf"/>
</dbReference>
<dbReference type="KEGG" id="pste:PSTEL_11440"/>
<evidence type="ECO:0000259" key="1">
    <source>
        <dbReference type="Pfam" id="PF02579"/>
    </source>
</evidence>
<dbReference type="STRING" id="169760.PSTEL_11440"/>
<dbReference type="InterPro" id="IPR003731">
    <property type="entry name" value="Di-Nase_FeMo-co_biosynth"/>
</dbReference>
<dbReference type="Pfam" id="PF02579">
    <property type="entry name" value="Nitro_FeMo-Co"/>
    <property type="match status" value="1"/>
</dbReference>